<gene>
    <name evidence="4" type="ORF">GJJ64_10635</name>
</gene>
<proteinExistence type="predicted"/>
<dbReference type="Pfam" id="PF04773">
    <property type="entry name" value="FecR"/>
    <property type="match status" value="1"/>
</dbReference>
<dbReference type="Proteomes" id="UP000462931">
    <property type="component" value="Unassembled WGS sequence"/>
</dbReference>
<keyword evidence="5" id="KW-1185">Reference proteome</keyword>
<name>A0A7K0FNT2_9SPHI</name>
<organism evidence="4 5">
    <name type="scientific">Pedobacter puniceum</name>
    <dbReference type="NCBI Taxonomy" id="2666136"/>
    <lineage>
        <taxon>Bacteria</taxon>
        <taxon>Pseudomonadati</taxon>
        <taxon>Bacteroidota</taxon>
        <taxon>Sphingobacteriia</taxon>
        <taxon>Sphingobacteriales</taxon>
        <taxon>Sphingobacteriaceae</taxon>
        <taxon>Pedobacter</taxon>
    </lineage>
</organism>
<feature type="domain" description="Protein FecR C-terminal" evidence="3">
    <location>
        <begin position="219"/>
        <end position="278"/>
    </location>
</feature>
<reference evidence="4 5" key="1">
    <citation type="submission" date="2019-11" db="EMBL/GenBank/DDBJ databases">
        <authorList>
            <person name="Cheng Q."/>
            <person name="Yang Z."/>
        </authorList>
    </citation>
    <scope>NUCLEOTIDE SEQUENCE [LARGE SCALE GENOMIC DNA]</scope>
    <source>
        <strain evidence="4 5">HX-22-1</strain>
    </source>
</reference>
<dbReference type="AlphaFoldDB" id="A0A7K0FNT2"/>
<dbReference type="InterPro" id="IPR006860">
    <property type="entry name" value="FecR"/>
</dbReference>
<protein>
    <submittedName>
        <fullName evidence="4">DUF4974 domain-containing protein</fullName>
    </submittedName>
</protein>
<dbReference type="PIRSF" id="PIRSF018266">
    <property type="entry name" value="FecR"/>
    <property type="match status" value="1"/>
</dbReference>
<comment type="caution">
    <text evidence="4">The sequence shown here is derived from an EMBL/GenBank/DDBJ whole genome shotgun (WGS) entry which is preliminary data.</text>
</comment>
<feature type="transmembrane region" description="Helical" evidence="1">
    <location>
        <begin position="60"/>
        <end position="81"/>
    </location>
</feature>
<evidence type="ECO:0000313" key="4">
    <source>
        <dbReference type="EMBL" id="MRX47649.1"/>
    </source>
</evidence>
<dbReference type="InterPro" id="IPR012373">
    <property type="entry name" value="Ferrdict_sens_TM"/>
</dbReference>
<dbReference type="PANTHER" id="PTHR30273">
    <property type="entry name" value="PERIPLASMIC SIGNAL SENSOR AND SIGMA FACTOR ACTIVATOR FECR-RELATED"/>
    <property type="match status" value="1"/>
</dbReference>
<dbReference type="Gene3D" id="2.60.120.1440">
    <property type="match status" value="1"/>
</dbReference>
<dbReference type="GO" id="GO:0016989">
    <property type="term" value="F:sigma factor antagonist activity"/>
    <property type="evidence" value="ECO:0007669"/>
    <property type="project" value="TreeGrafter"/>
</dbReference>
<evidence type="ECO:0000259" key="3">
    <source>
        <dbReference type="Pfam" id="PF16344"/>
    </source>
</evidence>
<keyword evidence="1" id="KW-0472">Membrane</keyword>
<evidence type="ECO:0000256" key="1">
    <source>
        <dbReference type="SAM" id="Phobius"/>
    </source>
</evidence>
<dbReference type="InterPro" id="IPR032508">
    <property type="entry name" value="FecR_C"/>
</dbReference>
<keyword evidence="1" id="KW-0812">Transmembrane</keyword>
<dbReference type="Gene3D" id="3.55.50.30">
    <property type="match status" value="1"/>
</dbReference>
<accession>A0A7K0FNT2</accession>
<keyword evidence="1" id="KW-1133">Transmembrane helix</keyword>
<dbReference type="PANTHER" id="PTHR30273:SF2">
    <property type="entry name" value="PROTEIN FECR"/>
    <property type="match status" value="1"/>
</dbReference>
<sequence>MKNLGQENTNQEQEPLDFIKKLKPMEAKKSKQQVWEELEAMMERPLPQEAKVRKLSFRKWSVAASFALLVSLSVLAFMRFYTKKVEAIAGKQAFAFLPDGSKVSLNAASSVAYHPFWWSFNREVSLDGEAFFEVKKGEKFTVLSKQGETSVLGTSFNIFARNEDYEVTCVTGKVRVSSIISEEEVVITPNQMAVINESGKLNASLEIDIQKSLDWTADKFIFTQEPLSKVLAEVARRYGVEIKNIDKLNQSYTGYFNKQEDIEPVLNFVCKPFNIEYRKLPSGAYSIQ</sequence>
<dbReference type="Pfam" id="PF16344">
    <property type="entry name" value="FecR_C"/>
    <property type="match status" value="1"/>
</dbReference>
<evidence type="ECO:0000259" key="2">
    <source>
        <dbReference type="Pfam" id="PF04773"/>
    </source>
</evidence>
<dbReference type="EMBL" id="WKJI01000002">
    <property type="protein sequence ID" value="MRX47649.1"/>
    <property type="molecule type" value="Genomic_DNA"/>
</dbReference>
<feature type="domain" description="FecR protein" evidence="2">
    <location>
        <begin position="88"/>
        <end position="175"/>
    </location>
</feature>
<evidence type="ECO:0000313" key="5">
    <source>
        <dbReference type="Proteomes" id="UP000462931"/>
    </source>
</evidence>
<dbReference type="RefSeq" id="WP_154287754.1">
    <property type="nucleotide sequence ID" value="NZ_WKJI01000002.1"/>
</dbReference>